<sequence>MAADPAASSSRPSGLLFPDWVLLDTVGRHMTRRREDAAATAAVSATSTGVPIEISFAVAAPPALTRCFVHCPELTPADFLQMPPCITGADGAFLLRVILLPSPAQRPVLILRPYPTDLTSNHVGVLHVSGEHCIIIVLRGRTLHIFSTETMSWSTKAARDTAARHVPFKFRPGKVLAVDGGRSLAWVDLRRGILLCDSVAGDDDDPELRMIRVPPLTPINSVEFGVDSDGMTPPLDGIRDVAYRDGFFRVIELGFPELDAGGNTGRYDFKWTTSVFKSKVGSENWEVETCRSVDSTKLLLDRSCLRCLIPEIWEEREKRLVMNNVISIFPTLDPHRDDVFYMVTRMQGLDLNGWVTAVNADSKKLEKIEPFSVEWIRCSRTILQCAFSKHFKQGPR</sequence>
<dbReference type="AlphaFoldDB" id="A0ABC8VWM6"/>
<reference evidence="2 3" key="2">
    <citation type="submission" date="2024-10" db="EMBL/GenBank/DDBJ databases">
        <authorList>
            <person name="Ryan C."/>
        </authorList>
    </citation>
    <scope>NUCLEOTIDE SEQUENCE [LARGE SCALE GENOMIC DNA]</scope>
</reference>
<dbReference type="PANTHER" id="PTHR33074">
    <property type="entry name" value="EXPRESSED PROTEIN-RELATED"/>
    <property type="match status" value="1"/>
</dbReference>
<proteinExistence type="predicted"/>
<protein>
    <recommendedName>
        <fullName evidence="1">DUF1618 domain-containing protein</fullName>
    </recommendedName>
</protein>
<dbReference type="Pfam" id="PF07762">
    <property type="entry name" value="DUF1618"/>
    <property type="match status" value="1"/>
</dbReference>
<dbReference type="Proteomes" id="UP001497457">
    <property type="component" value="Chromosome 11b"/>
</dbReference>
<feature type="domain" description="DUF1618" evidence="1">
    <location>
        <begin position="186"/>
        <end position="341"/>
    </location>
</feature>
<evidence type="ECO:0000313" key="3">
    <source>
        <dbReference type="Proteomes" id="UP001497457"/>
    </source>
</evidence>
<name>A0ABC8VWM6_9POAL</name>
<keyword evidence="3" id="KW-1185">Reference proteome</keyword>
<organism evidence="2 3">
    <name type="scientific">Urochloa decumbens</name>
    <dbReference type="NCBI Taxonomy" id="240449"/>
    <lineage>
        <taxon>Eukaryota</taxon>
        <taxon>Viridiplantae</taxon>
        <taxon>Streptophyta</taxon>
        <taxon>Embryophyta</taxon>
        <taxon>Tracheophyta</taxon>
        <taxon>Spermatophyta</taxon>
        <taxon>Magnoliopsida</taxon>
        <taxon>Liliopsida</taxon>
        <taxon>Poales</taxon>
        <taxon>Poaceae</taxon>
        <taxon>PACMAD clade</taxon>
        <taxon>Panicoideae</taxon>
        <taxon>Panicodae</taxon>
        <taxon>Paniceae</taxon>
        <taxon>Melinidinae</taxon>
        <taxon>Urochloa</taxon>
    </lineage>
</organism>
<dbReference type="InterPro" id="IPR011676">
    <property type="entry name" value="DUF1618"/>
</dbReference>
<evidence type="ECO:0000313" key="2">
    <source>
        <dbReference type="EMBL" id="CAL4897976.1"/>
    </source>
</evidence>
<dbReference type="PANTHER" id="PTHR33074:SF127">
    <property type="entry name" value="OS04G0388000 PROTEIN"/>
    <property type="match status" value="1"/>
</dbReference>
<evidence type="ECO:0000259" key="1">
    <source>
        <dbReference type="Pfam" id="PF07762"/>
    </source>
</evidence>
<dbReference type="EMBL" id="OZ075121">
    <property type="protein sequence ID" value="CAL4897976.1"/>
    <property type="molecule type" value="Genomic_DNA"/>
</dbReference>
<gene>
    <name evidence="2" type="ORF">URODEC1_LOCUS7521</name>
</gene>
<reference evidence="3" key="1">
    <citation type="submission" date="2024-06" db="EMBL/GenBank/DDBJ databases">
        <authorList>
            <person name="Ryan C."/>
        </authorList>
    </citation>
    <scope>NUCLEOTIDE SEQUENCE [LARGE SCALE GENOMIC DNA]</scope>
</reference>
<accession>A0ABC8VWM6</accession>